<dbReference type="InterPro" id="IPR000719">
    <property type="entry name" value="Prot_kinase_dom"/>
</dbReference>
<evidence type="ECO:0000313" key="3">
    <source>
        <dbReference type="Proteomes" id="UP000782241"/>
    </source>
</evidence>
<dbReference type="InterPro" id="IPR011009">
    <property type="entry name" value="Kinase-like_dom_sf"/>
</dbReference>
<dbReference type="PANTHER" id="PTHR24359:SF1">
    <property type="entry name" value="INHIBITOR OF NUCLEAR FACTOR KAPPA-B KINASE EPSILON SUBUNIT HOMOLOG 1-RELATED"/>
    <property type="match status" value="1"/>
</dbReference>
<dbReference type="SMART" id="SM00220">
    <property type="entry name" value="S_TKc"/>
    <property type="match status" value="1"/>
</dbReference>
<dbReference type="PANTHER" id="PTHR24359">
    <property type="entry name" value="SERINE/THREONINE-PROTEIN KINASE SBK1"/>
    <property type="match status" value="1"/>
</dbReference>
<gene>
    <name evidence="2" type="ORF">KAF25_004973</name>
</gene>
<sequence>MPDRTDSSSFGSEAVTSEELTGNAMIRPWSFRPLVRHMISMSWVEQSAHNPFHDTETPSQHTTNPPFFDFVDSVPPFVPKTRIRRCGGTSQVSQVTIHPSHKEAYSKSTDNRLDKPPEPLYAALKQFHVGNDDDFFREAMNLQHLAQTPHPHIVPLLASYREKSQYHLVFPWANCDLATFWRLHPRPPHDIGWLLLQMKGIANALSFLHRSTEKGEIVHGDLKPENILVFRDAPERHTLAITDFGSSYFLPSDGKENTKPRNIKRTPAYRAPEVDITSEGVTPAYDIWGLGCIFSQALLWTLDGLQGLERLSEARRDQEDNSPNRDAFFRLQRTLDGVLTARLKPQVQNLLLSMRNHPHSTPFSNDILDLVVNGMLRIDLRQRMTSHEVAIALAEICKRLDEDPAYSEFHVDRGDNDMEMVHTNQNASQRPRLDRTVDANYYTNTTTQSLDGYHDQGQLKPRFACPFFKAGIRVSARHRACEGPGWTDINKVKEHIFRTHLVDHHKNKFVCRRCDEGFKTDELFLAHQHQELACHKITSQPAYGKLTREQASSLRSLKRKSTKISDEERWFEIYKLVNPSSDPRLDGISPSTKILELQVKDIETFDGARREPIFAYEITQASCEKVDIAEGHDAQVPREHSPLSQLLASWNNNEAEGTYKISRTDGFAYIFLWNFNTSQFYMTTADPFSIDQKYEVQKL</sequence>
<keyword evidence="3" id="KW-1185">Reference proteome</keyword>
<dbReference type="GO" id="GO:0004674">
    <property type="term" value="F:protein serine/threonine kinase activity"/>
    <property type="evidence" value="ECO:0007669"/>
    <property type="project" value="TreeGrafter"/>
</dbReference>
<dbReference type="PROSITE" id="PS00108">
    <property type="entry name" value="PROTEIN_KINASE_ST"/>
    <property type="match status" value="1"/>
</dbReference>
<protein>
    <recommendedName>
        <fullName evidence="1">Protein kinase domain-containing protein</fullName>
    </recommendedName>
</protein>
<dbReference type="Gene3D" id="1.10.510.10">
    <property type="entry name" value="Transferase(Phosphotransferase) domain 1"/>
    <property type="match status" value="1"/>
</dbReference>
<organism evidence="2 3">
    <name type="scientific">Fusarium avenaceum</name>
    <dbReference type="NCBI Taxonomy" id="40199"/>
    <lineage>
        <taxon>Eukaryota</taxon>
        <taxon>Fungi</taxon>
        <taxon>Dikarya</taxon>
        <taxon>Ascomycota</taxon>
        <taxon>Pezizomycotina</taxon>
        <taxon>Sordariomycetes</taxon>
        <taxon>Hypocreomycetidae</taxon>
        <taxon>Hypocreales</taxon>
        <taxon>Nectriaceae</taxon>
        <taxon>Fusarium</taxon>
        <taxon>Fusarium tricinctum species complex</taxon>
    </lineage>
</organism>
<dbReference type="GO" id="GO:0005524">
    <property type="term" value="F:ATP binding"/>
    <property type="evidence" value="ECO:0007669"/>
    <property type="project" value="InterPro"/>
</dbReference>
<evidence type="ECO:0000259" key="1">
    <source>
        <dbReference type="PROSITE" id="PS50011"/>
    </source>
</evidence>
<dbReference type="EMBL" id="JAGPUO010000005">
    <property type="protein sequence ID" value="KAG5662555.1"/>
    <property type="molecule type" value="Genomic_DNA"/>
</dbReference>
<dbReference type="InterPro" id="IPR008271">
    <property type="entry name" value="Ser/Thr_kinase_AS"/>
</dbReference>
<dbReference type="AlphaFoldDB" id="A0A9P7H738"/>
<evidence type="ECO:0000313" key="2">
    <source>
        <dbReference type="EMBL" id="KAG5662555.1"/>
    </source>
</evidence>
<dbReference type="Pfam" id="PF00069">
    <property type="entry name" value="Pkinase"/>
    <property type="match status" value="1"/>
</dbReference>
<dbReference type="PROSITE" id="PS50011">
    <property type="entry name" value="PROTEIN_KINASE_DOM"/>
    <property type="match status" value="1"/>
</dbReference>
<reference evidence="2" key="1">
    <citation type="submission" date="2021-04" db="EMBL/GenBank/DDBJ databases">
        <title>Draft genome of Fusarium avenaceum strain F156N33, isolated from an atmospheric sample in Virginia.</title>
        <authorList>
            <person name="Yang S."/>
            <person name="Vinatzer B.A."/>
            <person name="Coleman J."/>
        </authorList>
    </citation>
    <scope>NUCLEOTIDE SEQUENCE</scope>
    <source>
        <strain evidence="2">F156N33</strain>
    </source>
</reference>
<comment type="caution">
    <text evidence="2">The sequence shown here is derived from an EMBL/GenBank/DDBJ whole genome shotgun (WGS) entry which is preliminary data.</text>
</comment>
<dbReference type="Proteomes" id="UP000782241">
    <property type="component" value="Unassembled WGS sequence"/>
</dbReference>
<dbReference type="SUPFAM" id="SSF56112">
    <property type="entry name" value="Protein kinase-like (PK-like)"/>
    <property type="match status" value="1"/>
</dbReference>
<proteinExistence type="predicted"/>
<accession>A0A9P7H738</accession>
<feature type="domain" description="Protein kinase" evidence="1">
    <location>
        <begin position="78"/>
        <end position="406"/>
    </location>
</feature>
<name>A0A9P7H738_9HYPO</name>